<evidence type="ECO:0000256" key="2">
    <source>
        <dbReference type="SAM" id="Phobius"/>
    </source>
</evidence>
<evidence type="ECO:0000313" key="6">
    <source>
        <dbReference type="Proteomes" id="UP000030008"/>
    </source>
</evidence>
<feature type="transmembrane region" description="Helical" evidence="2">
    <location>
        <begin position="866"/>
        <end position="883"/>
    </location>
</feature>
<evidence type="ECO:0000256" key="3">
    <source>
        <dbReference type="SAM" id="SignalP"/>
    </source>
</evidence>
<organism evidence="5 6">
    <name type="scientific">Clostridium innocuum</name>
    <dbReference type="NCBI Taxonomy" id="1522"/>
    <lineage>
        <taxon>Bacteria</taxon>
        <taxon>Bacillati</taxon>
        <taxon>Bacillota</taxon>
        <taxon>Clostridia</taxon>
        <taxon>Eubacteriales</taxon>
        <taxon>Clostridiaceae</taxon>
        <taxon>Clostridium</taxon>
    </lineage>
</organism>
<keyword evidence="2" id="KW-0472">Membrane</keyword>
<feature type="region of interest" description="Disordered" evidence="1">
    <location>
        <begin position="806"/>
        <end position="856"/>
    </location>
</feature>
<proteinExistence type="predicted"/>
<dbReference type="InterPro" id="IPR011050">
    <property type="entry name" value="Pectin_lyase_fold/virulence"/>
</dbReference>
<dbReference type="InterPro" id="IPR012334">
    <property type="entry name" value="Pectin_lyas_fold"/>
</dbReference>
<reference evidence="5 6" key="1">
    <citation type="submission" date="2014-08" db="EMBL/GenBank/DDBJ databases">
        <title>Clostridium innocuum, an unnegligible vancomycin-resistant pathogen causing extra-intestinal infections.</title>
        <authorList>
            <person name="Feng Y."/>
            <person name="Chiu C.-H."/>
        </authorList>
    </citation>
    <scope>NUCLEOTIDE SEQUENCE [LARGE SCALE GENOMIC DNA]</scope>
    <source>
        <strain evidence="5 6">AN88</strain>
    </source>
</reference>
<comment type="caution">
    <text evidence="5">The sequence shown here is derived from an EMBL/GenBank/DDBJ whole genome shotgun (WGS) entry which is preliminary data.</text>
</comment>
<dbReference type="SUPFAM" id="SSF49373">
    <property type="entry name" value="Invasin/intimin cell-adhesion fragments"/>
    <property type="match status" value="2"/>
</dbReference>
<dbReference type="InterPro" id="IPR003343">
    <property type="entry name" value="Big_2"/>
</dbReference>
<dbReference type="InterPro" id="IPR008964">
    <property type="entry name" value="Invasin/intimin_cell_adhesion"/>
</dbReference>
<gene>
    <name evidence="5" type="ORF">CIAN88_07895</name>
</gene>
<keyword evidence="2" id="KW-1133">Transmembrane helix</keyword>
<accession>A0A099I6V3</accession>
<feature type="domain" description="BIG2" evidence="4">
    <location>
        <begin position="530"/>
        <end position="606"/>
    </location>
</feature>
<dbReference type="SMART" id="SM00635">
    <property type="entry name" value="BID_2"/>
    <property type="match status" value="3"/>
</dbReference>
<name>A0A099I6V3_CLOIN</name>
<feature type="domain" description="BIG2" evidence="4">
    <location>
        <begin position="440"/>
        <end position="518"/>
    </location>
</feature>
<dbReference type="EMBL" id="JQIF01000035">
    <property type="protein sequence ID" value="KGJ53699.1"/>
    <property type="molecule type" value="Genomic_DNA"/>
</dbReference>
<keyword evidence="3" id="KW-0732">Signal</keyword>
<dbReference type="RefSeq" id="WP_044904870.1">
    <property type="nucleotide sequence ID" value="NZ_JQIF01000035.1"/>
</dbReference>
<dbReference type="Pfam" id="PF02368">
    <property type="entry name" value="Big_2"/>
    <property type="match status" value="2"/>
</dbReference>
<dbReference type="Proteomes" id="UP000030008">
    <property type="component" value="Unassembled WGS sequence"/>
</dbReference>
<sequence>MKRCVHAVKLAMTVMLSAFLFLSVQDLGFIHAADKKIVLVKQASKENYDTIQAAIDAVAAGEDAIIQIPAGTYSEPLKISNTSSRTIILKGASADVSAYSNGGVRNSEETILTGGIEVNGLLEDDSLEINGLTLHGKGINIVGWGAPIKSSGSIRIVNNVITNITDKSISAMHINCGYDEYIDTVELINNYIDNIGEEGYAANGVYSTLPVRAMYISGNYIGNVNHTAIQLGSMTVKELLSITENHIFNWNKDGIAGTGAQGSQGDGIYLPKGSTPETVPIQVNHNYIAREKELPGSAGFATRCNLKKGAIDLSANYWNEVYPYKVISGGTYANVTVKSVCDEHMNVTQQSIGDFRFSISTLYNSGTDKEKMLSATIVMLDQDIDKPAVQWSSADERIIAVEQRQDAAYYVAKKSGTAKISGKITDPKSGVIYTQEAEGKVIDIDVDNVVMEPGSLKQLQISVLPEGESIYYNKIEWTSSDESIVEVDSNGCLSSKDKKGNAEVTVTMYGYGTKLYAQKTITVTVEKPNPVQKINMQKNLLMKKGDTHTLQAEILPADADSQKIIWTSSNEDVAVVHADGSITAVANGTSTITATIDHVTATCDVSVYEVKEANIEPLDPSRPSSTSQAGIMDEKSQDIIESTVDNILSDIAEGREIASDVLDETTRTAVLQAMNEGKAIKLTANAEVLGEEEIDAVDLRIIQEYLSNITDAQHSALQYFDFSFHLVSDDGALLGEIKQLKQPISYAVVLPKGTAQQDTSYYMVRLHNGNITKIPLHTNADGTMTFSTDQFSLYALVAEKKVDAGNEPIEKPKQPHEKPEEPKQPNTQPEHPVTDAKQPSSTHEKTEKPVKKKVAAVSTADMKNEALWLSAAALAVLLMAVVLRKKHKKGAE</sequence>
<dbReference type="AlphaFoldDB" id="A0A099I6V3"/>
<evidence type="ECO:0000256" key="1">
    <source>
        <dbReference type="SAM" id="MobiDB-lite"/>
    </source>
</evidence>
<feature type="domain" description="BIG2" evidence="4">
    <location>
        <begin position="351"/>
        <end position="434"/>
    </location>
</feature>
<evidence type="ECO:0000313" key="5">
    <source>
        <dbReference type="EMBL" id="KGJ53699.1"/>
    </source>
</evidence>
<protein>
    <recommendedName>
        <fullName evidence="4">BIG2 domain-containing protein</fullName>
    </recommendedName>
</protein>
<dbReference type="Gene3D" id="2.160.20.10">
    <property type="entry name" value="Single-stranded right-handed beta-helix, Pectin lyase-like"/>
    <property type="match status" value="1"/>
</dbReference>
<dbReference type="SUPFAM" id="SSF51126">
    <property type="entry name" value="Pectin lyase-like"/>
    <property type="match status" value="1"/>
</dbReference>
<keyword evidence="2" id="KW-0812">Transmembrane</keyword>
<dbReference type="Gene3D" id="2.60.40.1080">
    <property type="match status" value="3"/>
</dbReference>
<feature type="chain" id="PRO_5039366497" description="BIG2 domain-containing protein" evidence="3">
    <location>
        <begin position="21"/>
        <end position="892"/>
    </location>
</feature>
<feature type="compositionally biased region" description="Basic and acidic residues" evidence="1">
    <location>
        <begin position="806"/>
        <end position="823"/>
    </location>
</feature>
<feature type="signal peptide" evidence="3">
    <location>
        <begin position="1"/>
        <end position="20"/>
    </location>
</feature>
<evidence type="ECO:0000259" key="4">
    <source>
        <dbReference type="SMART" id="SM00635"/>
    </source>
</evidence>